<keyword evidence="4" id="KW-1185">Reference proteome</keyword>
<dbReference type="Proteomes" id="UP001476247">
    <property type="component" value="Unassembled WGS sequence"/>
</dbReference>
<evidence type="ECO:0000313" key="3">
    <source>
        <dbReference type="EMBL" id="GAA5796519.1"/>
    </source>
</evidence>
<name>A0ABP9XP21_9FUNG</name>
<dbReference type="Pfam" id="PF25482">
    <property type="entry name" value="DUF7905"/>
    <property type="match status" value="1"/>
</dbReference>
<feature type="domain" description="DUF7905" evidence="2">
    <location>
        <begin position="374"/>
        <end position="683"/>
    </location>
</feature>
<accession>A0ABP9XP21</accession>
<evidence type="ECO:0000256" key="1">
    <source>
        <dbReference type="SAM" id="MobiDB-lite"/>
    </source>
</evidence>
<gene>
    <name evidence="3" type="ORF">HPULCUR_001891</name>
</gene>
<feature type="region of interest" description="Disordered" evidence="1">
    <location>
        <begin position="172"/>
        <end position="204"/>
    </location>
</feature>
<protein>
    <recommendedName>
        <fullName evidence="2">DUF7905 domain-containing protein</fullName>
    </recommendedName>
</protein>
<proteinExistence type="predicted"/>
<sequence>MSIEPEVPYNYADEDSDDNEDSWRDPHILLGGHATPTPTPPPQITQITATATTTTTAEAAAATTTATTTMRSNFRTSIPTRETTPSYADPSIVSDSGHRNPANYWVLPAHCNPRDVLGSNYKSRSNEIQKATGSFIEFNERLNQIDIWGDNEAVDKTKSYFDMIVSRLAERDTTSRRKTQKWGKPERELTAKERKRAEKKQARLDEEKRYQGLPAISQNYHGIFPVPDASLPIVKLLGDNESYLNQIRADCKAYLWYEPATNVIRIAADTLESVHAASKRIRNWYIRCSRKPEGGLARLVQQPSQDYLINFRTLPKGFVTFQYADPEIEAHMLERHRLLEAVTSGFPLGINDLIRIGENTNNLIDLNEKSQGTLSESSSTLNQRNKEFIENLLSRGLESMRLNDWNLRLKIRFGQICLIDYPKKGGYLTIDTIANKVFRKKLFKSALAPCISTTHVGLDSLFGFLSSPGNAIEFSDNPRTSFSITAQQYPTAAPARIPGQRNPPRGDMWNTVTEISFTEDGQRRLWNTMTDCTDLVDISCADIESRYSWDLRLQYARRLPNDDINSPHERFAHALRISSDNRLVLVTFDDYIPQIVTQKTKWRYGWNDYVVEICKDEIWDMNRVERTDRELPVDLTPIIPHRSLYKVSLYKEAWVNRLAENLDLKIGEAPTWTLRDFFASNNEDTRTLMCTVKKFSDILNSEVPLYWEAPPSLV</sequence>
<comment type="caution">
    <text evidence="3">The sequence shown here is derived from an EMBL/GenBank/DDBJ whole genome shotgun (WGS) entry which is preliminary data.</text>
</comment>
<dbReference type="InterPro" id="IPR057227">
    <property type="entry name" value="DUF7905"/>
</dbReference>
<feature type="compositionally biased region" description="Basic and acidic residues" evidence="1">
    <location>
        <begin position="183"/>
        <end position="204"/>
    </location>
</feature>
<dbReference type="EMBL" id="BAABUJ010000006">
    <property type="protein sequence ID" value="GAA5796519.1"/>
    <property type="molecule type" value="Genomic_DNA"/>
</dbReference>
<evidence type="ECO:0000259" key="2">
    <source>
        <dbReference type="Pfam" id="PF25482"/>
    </source>
</evidence>
<feature type="region of interest" description="Disordered" evidence="1">
    <location>
        <begin position="1"/>
        <end position="42"/>
    </location>
</feature>
<organism evidence="3 4">
    <name type="scientific">Helicostylum pulchrum</name>
    <dbReference type="NCBI Taxonomy" id="562976"/>
    <lineage>
        <taxon>Eukaryota</taxon>
        <taxon>Fungi</taxon>
        <taxon>Fungi incertae sedis</taxon>
        <taxon>Mucoromycota</taxon>
        <taxon>Mucoromycotina</taxon>
        <taxon>Mucoromycetes</taxon>
        <taxon>Mucorales</taxon>
        <taxon>Mucorineae</taxon>
        <taxon>Mucoraceae</taxon>
        <taxon>Helicostylum</taxon>
    </lineage>
</organism>
<evidence type="ECO:0000313" key="4">
    <source>
        <dbReference type="Proteomes" id="UP001476247"/>
    </source>
</evidence>
<reference evidence="3 4" key="1">
    <citation type="submission" date="2024-04" db="EMBL/GenBank/DDBJ databases">
        <title>genome sequences of Mucor flavus KT1a and Helicostylum pulchrum KT1b strains isolation_sourced from the surface of a dry-aged beef.</title>
        <authorList>
            <person name="Toyotome T."/>
            <person name="Hosono M."/>
            <person name="Torimaru M."/>
            <person name="Fukuda K."/>
            <person name="Mikami N."/>
        </authorList>
    </citation>
    <scope>NUCLEOTIDE SEQUENCE [LARGE SCALE GENOMIC DNA]</scope>
    <source>
        <strain evidence="3 4">KT1b</strain>
    </source>
</reference>